<dbReference type="GO" id="GO:0000149">
    <property type="term" value="F:SNARE binding"/>
    <property type="evidence" value="ECO:0007669"/>
    <property type="project" value="TreeGrafter"/>
</dbReference>
<dbReference type="SUPFAM" id="SSF58038">
    <property type="entry name" value="SNARE fusion complex"/>
    <property type="match status" value="1"/>
</dbReference>
<dbReference type="AlphaFoldDB" id="D8LXS7"/>
<feature type="domain" description="T-SNARE coiled-coil homology" evidence="2">
    <location>
        <begin position="1"/>
        <end position="46"/>
    </location>
</feature>
<dbReference type="GO" id="GO:0006906">
    <property type="term" value="P:vesicle fusion"/>
    <property type="evidence" value="ECO:0007669"/>
    <property type="project" value="TreeGrafter"/>
</dbReference>
<feature type="transmembrane region" description="Helical" evidence="1">
    <location>
        <begin position="57"/>
        <end position="78"/>
    </location>
</feature>
<dbReference type="PANTHER" id="PTHR19957:SF38">
    <property type="entry name" value="LD27581P"/>
    <property type="match status" value="1"/>
</dbReference>
<dbReference type="GO" id="GO:0006886">
    <property type="term" value="P:intracellular protein transport"/>
    <property type="evidence" value="ECO:0007669"/>
    <property type="project" value="TreeGrafter"/>
</dbReference>
<keyword evidence="1" id="KW-0812">Transmembrane</keyword>
<dbReference type="GeneID" id="24918021"/>
<dbReference type="OrthoDB" id="10255013at2759"/>
<name>D8LXS7_BLAHO</name>
<evidence type="ECO:0000259" key="2">
    <source>
        <dbReference type="PROSITE" id="PS50192"/>
    </source>
</evidence>
<organism evidence="3">
    <name type="scientific">Blastocystis hominis</name>
    <dbReference type="NCBI Taxonomy" id="12968"/>
    <lineage>
        <taxon>Eukaryota</taxon>
        <taxon>Sar</taxon>
        <taxon>Stramenopiles</taxon>
        <taxon>Bigyra</taxon>
        <taxon>Opalozoa</taxon>
        <taxon>Opalinata</taxon>
        <taxon>Blastocystidae</taxon>
        <taxon>Blastocystis</taxon>
    </lineage>
</organism>
<accession>D8LXS7</accession>
<evidence type="ECO:0000256" key="1">
    <source>
        <dbReference type="SAM" id="Phobius"/>
    </source>
</evidence>
<keyword evidence="1" id="KW-1133">Transmembrane helix</keyword>
<dbReference type="Gene3D" id="1.20.5.110">
    <property type="match status" value="1"/>
</dbReference>
<evidence type="ECO:0000313" key="3">
    <source>
        <dbReference type="EMBL" id="CBK20382.2"/>
    </source>
</evidence>
<dbReference type="GO" id="GO:0031201">
    <property type="term" value="C:SNARE complex"/>
    <property type="evidence" value="ECO:0007669"/>
    <property type="project" value="TreeGrafter"/>
</dbReference>
<dbReference type="Pfam" id="PF05739">
    <property type="entry name" value="SNARE"/>
    <property type="match status" value="1"/>
</dbReference>
<gene>
    <name evidence="3" type="ORF">GSBLH_T00000727001</name>
</gene>
<dbReference type="RefSeq" id="XP_012894430.1">
    <property type="nucleotide sequence ID" value="XM_013038976.1"/>
</dbReference>
<dbReference type="GO" id="GO:0005484">
    <property type="term" value="F:SNAP receptor activity"/>
    <property type="evidence" value="ECO:0007669"/>
    <property type="project" value="TreeGrafter"/>
</dbReference>
<sequence length="86" mass="9618">MNQVQTAFKDLAEMIADQGEMIEDIEANVTSAAEQSKQGVRQIMKAKASQRSSRRKCWTILTIVSVVVIVAVGLIIWIEVAKRKEE</sequence>
<dbReference type="InterPro" id="IPR000727">
    <property type="entry name" value="T_SNARE_dom"/>
</dbReference>
<keyword evidence="4" id="KW-1185">Reference proteome</keyword>
<dbReference type="InterPro" id="IPR045242">
    <property type="entry name" value="Syntaxin"/>
</dbReference>
<dbReference type="GO" id="GO:0012505">
    <property type="term" value="C:endomembrane system"/>
    <property type="evidence" value="ECO:0007669"/>
    <property type="project" value="TreeGrafter"/>
</dbReference>
<dbReference type="PROSITE" id="PS50192">
    <property type="entry name" value="T_SNARE"/>
    <property type="match status" value="1"/>
</dbReference>
<dbReference type="InParanoid" id="D8LXS7"/>
<dbReference type="GO" id="GO:0048278">
    <property type="term" value="P:vesicle docking"/>
    <property type="evidence" value="ECO:0007669"/>
    <property type="project" value="TreeGrafter"/>
</dbReference>
<dbReference type="Proteomes" id="UP000008312">
    <property type="component" value="Unassembled WGS sequence"/>
</dbReference>
<dbReference type="PANTHER" id="PTHR19957">
    <property type="entry name" value="SYNTAXIN"/>
    <property type="match status" value="1"/>
</dbReference>
<dbReference type="EMBL" id="FN668639">
    <property type="protein sequence ID" value="CBK20382.2"/>
    <property type="molecule type" value="Genomic_DNA"/>
</dbReference>
<proteinExistence type="predicted"/>
<protein>
    <recommendedName>
        <fullName evidence="2">t-SNARE coiled-coil homology domain-containing protein</fullName>
    </recommendedName>
</protein>
<evidence type="ECO:0000313" key="4">
    <source>
        <dbReference type="Proteomes" id="UP000008312"/>
    </source>
</evidence>
<reference evidence="3" key="1">
    <citation type="submission" date="2010-02" db="EMBL/GenBank/DDBJ databases">
        <title>Sequencing and annotation of the Blastocystis hominis genome.</title>
        <authorList>
            <person name="Wincker P."/>
        </authorList>
    </citation>
    <scope>NUCLEOTIDE SEQUENCE</scope>
    <source>
        <strain evidence="3">Singapore isolate B</strain>
    </source>
</reference>
<keyword evidence="1" id="KW-0472">Membrane</keyword>